<name>A0ABV6FEI0_9BURK</name>
<comment type="caution">
    <text evidence="1">The sequence shown here is derived from an EMBL/GenBank/DDBJ whole genome shotgun (WGS) entry which is preliminary data.</text>
</comment>
<proteinExistence type="predicted"/>
<gene>
    <name evidence="1" type="ORF">ACFFJK_08535</name>
</gene>
<evidence type="ECO:0008006" key="3">
    <source>
        <dbReference type="Google" id="ProtNLM"/>
    </source>
</evidence>
<dbReference type="Proteomes" id="UP001589773">
    <property type="component" value="Unassembled WGS sequence"/>
</dbReference>
<keyword evidence="2" id="KW-1185">Reference proteome</keyword>
<protein>
    <recommendedName>
        <fullName evidence="3">Peptidase M61 catalytic domain-containing protein</fullName>
    </recommendedName>
</protein>
<evidence type="ECO:0000313" key="2">
    <source>
        <dbReference type="Proteomes" id="UP001589773"/>
    </source>
</evidence>
<sequence>MHTSAYAPTDACGPVDWTFDVPGGTVVIDGKMAAGSATRRAADGGGEAMPTVLIEGGFPSGAMPRIHASSAFTPASKAFLADAVASIDGELRKMLPGLAFTVPFIVASPSEPGTYWGDVANRTVMRLSFFPTPGPEQEKLLHAFVTHEMAHLSQPSVWNDSWKEDSATIGEGGAEFLRVVTASRLGWLDRPGVQAELDQAVNACVLAAEGKSWKTMRNRNWGMNPYHCGLTFYLVGLERGPASTPALLRLRDYYVKAKQGQPTDFAQALECGAAQGCAPRWIPRMAGSEPLDTVLQAYARQPGSLLRTTSEIAPAMVKPLAFRHVGALMRADCNGSISMYHEPASARIADGPTCKTLRPGMIVTSAEGLPLFDGSAALEASVAACRTQGKTVLGMRDGSKVAMSCDASVSLPAQLYRVDATRALELAR</sequence>
<dbReference type="EMBL" id="JBHLWP010000009">
    <property type="protein sequence ID" value="MFC0251933.1"/>
    <property type="molecule type" value="Genomic_DNA"/>
</dbReference>
<reference evidence="1 2" key="1">
    <citation type="submission" date="2024-09" db="EMBL/GenBank/DDBJ databases">
        <authorList>
            <person name="Sun Q."/>
            <person name="Mori K."/>
        </authorList>
    </citation>
    <scope>NUCLEOTIDE SEQUENCE [LARGE SCALE GENOMIC DNA]</scope>
    <source>
        <strain evidence="1 2">CCM 7792</strain>
    </source>
</reference>
<accession>A0ABV6FEI0</accession>
<evidence type="ECO:0000313" key="1">
    <source>
        <dbReference type="EMBL" id="MFC0251933.1"/>
    </source>
</evidence>
<dbReference type="RefSeq" id="WP_379678759.1">
    <property type="nucleotide sequence ID" value="NZ_JBHLWP010000009.1"/>
</dbReference>
<organism evidence="1 2">
    <name type="scientific">Massilia consociata</name>
    <dbReference type="NCBI Taxonomy" id="760117"/>
    <lineage>
        <taxon>Bacteria</taxon>
        <taxon>Pseudomonadati</taxon>
        <taxon>Pseudomonadota</taxon>
        <taxon>Betaproteobacteria</taxon>
        <taxon>Burkholderiales</taxon>
        <taxon>Oxalobacteraceae</taxon>
        <taxon>Telluria group</taxon>
        <taxon>Massilia</taxon>
    </lineage>
</organism>